<accession>A0A3M0I2H6</accession>
<evidence type="ECO:0000313" key="1">
    <source>
        <dbReference type="EMBL" id="RMB82402.1"/>
    </source>
</evidence>
<dbReference type="GO" id="GO:0016810">
    <property type="term" value="F:hydrolase activity, acting on carbon-nitrogen (but not peptide) bonds"/>
    <property type="evidence" value="ECO:0007669"/>
    <property type="project" value="InterPro"/>
</dbReference>
<dbReference type="SUPFAM" id="SSF51338">
    <property type="entry name" value="Composite domain of metallo-dependent hydrolases"/>
    <property type="match status" value="1"/>
</dbReference>
<dbReference type="AlphaFoldDB" id="A0A3M0I2H6"/>
<dbReference type="OrthoDB" id="9810893at2"/>
<sequence>MTSVRLADARVHIDPVRAIRGDLHIESGVITHVGPEAASDEAPSRLRVDLRGASVVPLQVDGAVRARRGADPHAYDLVPGNSATFAIVSRRVRGAEVRGMLMIRPADLIAIVVAGEIVAWEGVPVVEVAADAAEDWEGVWEDASYTLEQHLLPGGRYSETRSGRTDAYTGRYWTRGDRIVYLDDSGFWAFGVRYRETLFHADFVMHRS</sequence>
<dbReference type="InterPro" id="IPR011059">
    <property type="entry name" value="Metal-dep_hydrolase_composite"/>
</dbReference>
<proteinExistence type="predicted"/>
<keyword evidence="2" id="KW-1185">Reference proteome</keyword>
<protein>
    <submittedName>
        <fullName evidence="1">Amidohydrolase</fullName>
    </submittedName>
</protein>
<dbReference type="InterPro" id="IPR020955">
    <property type="entry name" value="Uncharacterised_Atu4866"/>
</dbReference>
<comment type="caution">
    <text evidence="1">The sequence shown here is derived from an EMBL/GenBank/DDBJ whole genome shotgun (WGS) entry which is preliminary data.</text>
</comment>
<gene>
    <name evidence="1" type="ORF">CTZ28_30225</name>
</gene>
<reference evidence="1 2" key="1">
    <citation type="submission" date="2017-11" db="EMBL/GenBank/DDBJ databases">
        <title>Draft genome of actinobacteria isolated from guarana (Paullinia cupana (Mart.) Ducke.</title>
        <authorList>
            <person name="Siqueira K.A."/>
            <person name="Liotti R.G."/>
            <person name="Mendes T.A.O."/>
            <person name="Soares M.A."/>
        </authorList>
    </citation>
    <scope>NUCLEOTIDE SEQUENCE [LARGE SCALE GENOMIC DNA]</scope>
    <source>
        <strain evidence="1 2">193</strain>
    </source>
</reference>
<dbReference type="EMBL" id="PENI01000023">
    <property type="protein sequence ID" value="RMB82402.1"/>
    <property type="molecule type" value="Genomic_DNA"/>
</dbReference>
<dbReference type="Pfam" id="PF11512">
    <property type="entry name" value="Atu4866"/>
    <property type="match status" value="1"/>
</dbReference>
<keyword evidence="1" id="KW-0378">Hydrolase</keyword>
<organism evidence="1 2">
    <name type="scientific">Streptomyces shenzhenensis</name>
    <dbReference type="NCBI Taxonomy" id="943815"/>
    <lineage>
        <taxon>Bacteria</taxon>
        <taxon>Bacillati</taxon>
        <taxon>Actinomycetota</taxon>
        <taxon>Actinomycetes</taxon>
        <taxon>Kitasatosporales</taxon>
        <taxon>Streptomycetaceae</taxon>
        <taxon>Streptomyces</taxon>
    </lineage>
</organism>
<name>A0A3M0I2H6_9ACTN</name>
<evidence type="ECO:0000313" key="2">
    <source>
        <dbReference type="Proteomes" id="UP000270471"/>
    </source>
</evidence>
<dbReference type="RefSeq" id="WP_121892919.1">
    <property type="nucleotide sequence ID" value="NZ_JBEXWZ010000153.1"/>
</dbReference>
<dbReference type="Proteomes" id="UP000270471">
    <property type="component" value="Unassembled WGS sequence"/>
</dbReference>
<dbReference type="InterPro" id="IPR038646">
    <property type="entry name" value="Atu4866-like_sf"/>
</dbReference>
<dbReference type="Gene3D" id="2.40.128.290">
    <property type="entry name" value="Uncharacterised protein Atu4866, PF11512"/>
    <property type="match status" value="1"/>
</dbReference>